<dbReference type="InterPro" id="IPR002913">
    <property type="entry name" value="START_lipid-bd_dom"/>
</dbReference>
<dbReference type="FunFam" id="3.30.530.20:FF:000017">
    <property type="entry name" value="Phosphatidylcholine transfer protein, putative"/>
    <property type="match status" value="1"/>
</dbReference>
<evidence type="ECO:0000256" key="9">
    <source>
        <dbReference type="ARBA" id="ARBA00069061"/>
    </source>
</evidence>
<dbReference type="PANTHER" id="PTHR19308:SF8">
    <property type="entry name" value="STAR-RELATED LIPID TRANSFER PROTEIN 7, MITOCHONDRIAL"/>
    <property type="match status" value="1"/>
</dbReference>
<dbReference type="SUPFAM" id="SSF55961">
    <property type="entry name" value="Bet v1-like"/>
    <property type="match status" value="1"/>
</dbReference>
<evidence type="ECO:0000313" key="14">
    <source>
        <dbReference type="EMBL" id="JAP04753.1"/>
    </source>
</evidence>
<accession>A0A0V0G9N9</accession>
<dbReference type="Gene3D" id="3.30.530.20">
    <property type="match status" value="1"/>
</dbReference>
<evidence type="ECO:0000256" key="8">
    <source>
        <dbReference type="ARBA" id="ARBA00063535"/>
    </source>
</evidence>
<dbReference type="Pfam" id="PF01852">
    <property type="entry name" value="START"/>
    <property type="match status" value="1"/>
</dbReference>
<evidence type="ECO:0000256" key="5">
    <source>
        <dbReference type="ARBA" id="ARBA00022990"/>
    </source>
</evidence>
<feature type="domain" description="START" evidence="13">
    <location>
        <begin position="212"/>
        <end position="399"/>
    </location>
</feature>
<dbReference type="GO" id="GO:0008289">
    <property type="term" value="F:lipid binding"/>
    <property type="evidence" value="ECO:0007669"/>
    <property type="project" value="UniProtKB-KW"/>
</dbReference>
<evidence type="ECO:0000256" key="1">
    <source>
        <dbReference type="ARBA" id="ARBA00004496"/>
    </source>
</evidence>
<dbReference type="SMART" id="SM00234">
    <property type="entry name" value="START"/>
    <property type="match status" value="1"/>
</dbReference>
<keyword evidence="2" id="KW-0813">Transport</keyword>
<dbReference type="GO" id="GO:0005829">
    <property type="term" value="C:cytosol"/>
    <property type="evidence" value="ECO:0007669"/>
    <property type="project" value="UniProtKB-ARBA"/>
</dbReference>
<keyword evidence="3" id="KW-0963">Cytoplasm</keyword>
<keyword evidence="6" id="KW-0445">Lipid transport</keyword>
<name>A0A0V0G9N9_TRIDM</name>
<dbReference type="EMBL" id="GECL01001371">
    <property type="protein sequence ID" value="JAP04753.1"/>
    <property type="molecule type" value="Transcribed_RNA"/>
</dbReference>
<evidence type="ECO:0000256" key="3">
    <source>
        <dbReference type="ARBA" id="ARBA00022490"/>
    </source>
</evidence>
<evidence type="ECO:0000256" key="6">
    <source>
        <dbReference type="ARBA" id="ARBA00023055"/>
    </source>
</evidence>
<keyword evidence="4" id="KW-0597">Phosphoprotein</keyword>
<dbReference type="PROSITE" id="PS50848">
    <property type="entry name" value="START"/>
    <property type="match status" value="1"/>
</dbReference>
<evidence type="ECO:0000256" key="12">
    <source>
        <dbReference type="SAM" id="MobiDB-lite"/>
    </source>
</evidence>
<evidence type="ECO:0000256" key="7">
    <source>
        <dbReference type="ARBA" id="ARBA00023121"/>
    </source>
</evidence>
<dbReference type="AlphaFoldDB" id="A0A0V0G9N9"/>
<evidence type="ECO:0000256" key="10">
    <source>
        <dbReference type="ARBA" id="ARBA00077188"/>
    </source>
</evidence>
<protein>
    <recommendedName>
        <fullName evidence="9">Phosphatidylcholine transfer protein</fullName>
    </recommendedName>
    <alternativeName>
        <fullName evidence="11">START domain-containing protein 2</fullName>
    </alternativeName>
    <alternativeName>
        <fullName evidence="10">StAR-related lipid transfer protein 2</fullName>
    </alternativeName>
</protein>
<evidence type="ECO:0000256" key="11">
    <source>
        <dbReference type="ARBA" id="ARBA00079049"/>
    </source>
</evidence>
<proteinExistence type="predicted"/>
<comment type="subunit">
    <text evidence="8">Interacts with ACOT13/THEM2.</text>
</comment>
<dbReference type="InterPro" id="IPR051213">
    <property type="entry name" value="START_lipid_transfer"/>
</dbReference>
<dbReference type="InterPro" id="IPR023393">
    <property type="entry name" value="START-like_dom_sf"/>
</dbReference>
<reference evidence="14" key="1">
    <citation type="journal article" date="2018" name="J. Proteomics">
        <title>Exploring the molecular complexity of Triatoma dimidiata sialome.</title>
        <authorList>
            <person name="Santiago P.B."/>
            <person name="de Araujo C.N."/>
            <person name="Charneau S."/>
            <person name="Bastos I.M.D."/>
            <person name="Assumpcao T.C.F."/>
            <person name="Queiroz R.M.L."/>
            <person name="Praca Y.R."/>
            <person name="Cordeiro T.M."/>
            <person name="Garcia C.H.S."/>
            <person name="da Silva I.G."/>
            <person name="Raiol T."/>
            <person name="Motta F.N."/>
            <person name="de Araujo Oliveira J.V."/>
            <person name="de Sousa M.V."/>
            <person name="Ribeiro J.M.C."/>
            <person name="de Santana J.M."/>
        </authorList>
    </citation>
    <scope>NUCLEOTIDE SEQUENCE</scope>
    <source>
        <strain evidence="14">Santander</strain>
        <tissue evidence="14">Salivary glands</tissue>
    </source>
</reference>
<feature type="compositionally biased region" description="Basic and acidic residues" evidence="12">
    <location>
        <begin position="426"/>
        <end position="447"/>
    </location>
</feature>
<evidence type="ECO:0000256" key="4">
    <source>
        <dbReference type="ARBA" id="ARBA00022553"/>
    </source>
</evidence>
<keyword evidence="7" id="KW-0446">Lipid-binding</keyword>
<comment type="subcellular location">
    <subcellularLocation>
        <location evidence="1">Cytoplasm</location>
    </subcellularLocation>
</comment>
<dbReference type="GO" id="GO:0006869">
    <property type="term" value="P:lipid transport"/>
    <property type="evidence" value="ECO:0007669"/>
    <property type="project" value="UniProtKB-KW"/>
</dbReference>
<feature type="region of interest" description="Disordered" evidence="12">
    <location>
        <begin position="423"/>
        <end position="477"/>
    </location>
</feature>
<keyword evidence="5" id="KW-0007">Acetylation</keyword>
<dbReference type="PANTHER" id="PTHR19308">
    <property type="entry name" value="PHOSPHATIDYLCHOLINE TRANSFER PROTEIN"/>
    <property type="match status" value="1"/>
</dbReference>
<sequence>MIVPFITVTRYLIQNNCRSVQLQRNFNLPLFVRYKTQMIIDCKQLHSFKNVLPFGNLFDQMLQKTLPNFKRCSLLLILAKELKQAPKFIKDNSVCVFKSCIAQVEYVLAYRIRRGQQIFSLYTKLWDEMALKHFFQQIRRLAYRRGKEFLLGGATIAFDWRSEIISEVDLKSHMNELEICRFLRDKINQEKTCYCINEASQQNTPDLEGCCWSPFIKQEDLIVWKKEEEKHKGLYCYKMYGKYIDVTARDFLAVFLDIDNRTKWDQHVVQLKVIDSEPLTNSDIIYWETKWPKLFSNRDYVFTRRYLIDESEKVMIVMNRSTKHPDYPEIQSKSRVTEYWSYMVIKPTSEFNQPGIEFSLTYFDNPGISVPSAISLWVSSTGMPEYIKRLRVEALKISEDHKRSEEIAATEAAMAAAAAAAAAAAKEQEASTESEQKDKVKNKEREPPPTSGGGGDEQSSSVPQHQPPTPQKERSLEPFLIWASFLEKIGAKA</sequence>
<organism evidence="14">
    <name type="scientific">Triatoma dimidiata</name>
    <name type="common">Kissing bug</name>
    <name type="synonym">Meccus dimidiatus</name>
    <dbReference type="NCBI Taxonomy" id="72491"/>
    <lineage>
        <taxon>Eukaryota</taxon>
        <taxon>Metazoa</taxon>
        <taxon>Ecdysozoa</taxon>
        <taxon>Arthropoda</taxon>
        <taxon>Hexapoda</taxon>
        <taxon>Insecta</taxon>
        <taxon>Pterygota</taxon>
        <taxon>Neoptera</taxon>
        <taxon>Paraneoptera</taxon>
        <taxon>Hemiptera</taxon>
        <taxon>Heteroptera</taxon>
        <taxon>Panheteroptera</taxon>
        <taxon>Cimicomorpha</taxon>
        <taxon>Reduviidae</taxon>
        <taxon>Triatominae</taxon>
        <taxon>Triatoma</taxon>
    </lineage>
</organism>
<evidence type="ECO:0000256" key="2">
    <source>
        <dbReference type="ARBA" id="ARBA00022448"/>
    </source>
</evidence>
<evidence type="ECO:0000259" key="13">
    <source>
        <dbReference type="PROSITE" id="PS50848"/>
    </source>
</evidence>